<proteinExistence type="predicted"/>
<gene>
    <name evidence="2" type="ORF">AA106556_0470</name>
</gene>
<feature type="region of interest" description="Disordered" evidence="1">
    <location>
        <begin position="223"/>
        <end position="247"/>
    </location>
</feature>
<comment type="caution">
    <text evidence="2">The sequence shown here is derived from an EMBL/GenBank/DDBJ whole genome shotgun (WGS) entry which is preliminary data.</text>
</comment>
<reference evidence="2" key="1">
    <citation type="submission" date="2013-04" db="EMBL/GenBank/DDBJ databases">
        <title>The genome sequencing project of 58 acetic acid bacteria.</title>
        <authorList>
            <person name="Okamoto-Kainuma A."/>
            <person name="Ishikawa M."/>
            <person name="Umino S."/>
            <person name="Koizumi Y."/>
            <person name="Shiwa Y."/>
            <person name="Yoshikawa H."/>
            <person name="Matsutani M."/>
            <person name="Matsushita K."/>
        </authorList>
    </citation>
    <scope>NUCLEOTIDE SEQUENCE</scope>
    <source>
        <strain evidence="2">NBRC 106556</strain>
    </source>
</reference>
<evidence type="ECO:0000313" key="3">
    <source>
        <dbReference type="Proteomes" id="UP001062443"/>
    </source>
</evidence>
<keyword evidence="3" id="KW-1185">Reference proteome</keyword>
<dbReference type="Proteomes" id="UP001062443">
    <property type="component" value="Unassembled WGS sequence"/>
</dbReference>
<dbReference type="EMBL" id="BAQB01000004">
    <property type="protein sequence ID" value="GBR44571.1"/>
    <property type="molecule type" value="Genomic_DNA"/>
</dbReference>
<dbReference type="Gene3D" id="1.10.357.10">
    <property type="entry name" value="Tetracycline Repressor, domain 2"/>
    <property type="match status" value="1"/>
</dbReference>
<name>A0ABQ0QH23_9PROT</name>
<organism evidence="2 3">
    <name type="scientific">Neokomagataea tanensis NBRC 106556</name>
    <dbReference type="NCBI Taxonomy" id="1223519"/>
    <lineage>
        <taxon>Bacteria</taxon>
        <taxon>Pseudomonadati</taxon>
        <taxon>Pseudomonadota</taxon>
        <taxon>Alphaproteobacteria</taxon>
        <taxon>Acetobacterales</taxon>
        <taxon>Acetobacteraceae</taxon>
        <taxon>Neokomagataea</taxon>
    </lineage>
</organism>
<protein>
    <submittedName>
        <fullName evidence="2">TetR family transcriptional regulator</fullName>
    </submittedName>
</protein>
<sequence length="247" mass="27146">MQLTGQKHDSLAENGINRFQEMQMDDGFKTPDGASLHSDTPVNPFDSALLRAAFDRAGSEGWHRFSLVDAAADANLPVDAVRARFPYKAKLLITLSQLADSSALRDESEGAIKERLFDLLMRRLDVLQEYRSGVQAVMQALPLDPPLAALLGALTLDSMRWIAETAGIDGSGLRGALRIKAISGIWALSLNTWHKDESADLGTTMAALEKNLEKAERFGALQPSPRQKLHQALNRSTLPNHDLEVEY</sequence>
<evidence type="ECO:0000256" key="1">
    <source>
        <dbReference type="SAM" id="MobiDB-lite"/>
    </source>
</evidence>
<accession>A0ABQ0QH23</accession>
<evidence type="ECO:0000313" key="2">
    <source>
        <dbReference type="EMBL" id="GBR44571.1"/>
    </source>
</evidence>